<evidence type="ECO:0000313" key="3">
    <source>
        <dbReference type="EMBL" id="MST34003.1"/>
    </source>
</evidence>
<dbReference type="InterPro" id="IPR036188">
    <property type="entry name" value="FAD/NAD-bd_sf"/>
</dbReference>
<name>A0ABW9QX43_9ACTN</name>
<dbReference type="PRINTS" id="PR00411">
    <property type="entry name" value="PNDRDTASEI"/>
</dbReference>
<sequence>MRRRPRSRSGVTGANDRARRSRRCGTALAGRRGSVATSGNATCRDRVTVGAGHRPASDAAGAGRACPVAAPVVDAVVVGAGPNGLVAANTLADRGWDVVVLEAEADPGGAVRTGGLTLPGYHHDLFSGFYPLGFASPVIAGLHLEDHGLRWLRAPLVLANPTPGGPTAVLSQDLDATAASLERFAPGDGDGWRRLYRRWLRLDPHLLRAVMSPFPPVRPASRVLARLVRDGGLTEVARFARFAVLPVRRMAEEHFAGEGGALLLAGNALHADLVPESSVSGVYGWLLAMLGQQVGFPVPEGGAGRLTDALVRRLEAAGGGVRCGARVDSVVVRDGRARGVRLAGGGEVTARRAVIADVDAPTLFLRLVGESHLPRPFVEDLRHFQWDTATVKVDWALSAPIPWRDEECRRAGTVHLAEGIDHLSDVAHALAVREVPARPFCILGQYAMTDPSRMPPGCETAWAYVHVPQRPRRDAAGAGVTGDWAGGDAERLAARIEAEVEARAPGFRRLVVGRHVFSPPSMQAADSNLVGGAIAAGTSQLHQELVFRPVPGMARTETPVAGLYLGSASAHPGAGVHGAPGHSA</sequence>
<dbReference type="EMBL" id="WJHE01000806">
    <property type="protein sequence ID" value="MST34003.1"/>
    <property type="molecule type" value="Genomic_DNA"/>
</dbReference>
<proteinExistence type="predicted"/>
<feature type="region of interest" description="Disordered" evidence="1">
    <location>
        <begin position="1"/>
        <end position="37"/>
    </location>
</feature>
<dbReference type="SUPFAM" id="SSF51905">
    <property type="entry name" value="FAD/NAD(P)-binding domain"/>
    <property type="match status" value="1"/>
</dbReference>
<protein>
    <submittedName>
        <fullName evidence="3">FAD-dependent oxidoreductase</fullName>
    </submittedName>
</protein>
<dbReference type="Pfam" id="PF01266">
    <property type="entry name" value="DAO"/>
    <property type="match status" value="1"/>
</dbReference>
<feature type="non-terminal residue" evidence="3">
    <location>
        <position position="584"/>
    </location>
</feature>
<organism evidence="3 4">
    <name type="scientific">Acidiferrimicrobium australe</name>
    <dbReference type="NCBI Taxonomy" id="2664430"/>
    <lineage>
        <taxon>Bacteria</taxon>
        <taxon>Bacillati</taxon>
        <taxon>Actinomycetota</taxon>
        <taxon>Acidimicrobiia</taxon>
        <taxon>Acidimicrobiales</taxon>
        <taxon>Acidimicrobiaceae</taxon>
        <taxon>Acidiferrimicrobium</taxon>
    </lineage>
</organism>
<comment type="caution">
    <text evidence="3">The sequence shown here is derived from an EMBL/GenBank/DDBJ whole genome shotgun (WGS) entry which is preliminary data.</text>
</comment>
<dbReference type="Proteomes" id="UP000437736">
    <property type="component" value="Unassembled WGS sequence"/>
</dbReference>
<feature type="domain" description="FAD dependent oxidoreductase" evidence="2">
    <location>
        <begin position="74"/>
        <end position="405"/>
    </location>
</feature>
<gene>
    <name evidence="3" type="ORF">GHK86_14900</name>
</gene>
<keyword evidence="4" id="KW-1185">Reference proteome</keyword>
<dbReference type="PANTHER" id="PTHR10668">
    <property type="entry name" value="PHYTOENE DEHYDROGENASE"/>
    <property type="match status" value="1"/>
</dbReference>
<accession>A0ABW9QX43</accession>
<dbReference type="Gene3D" id="3.50.50.60">
    <property type="entry name" value="FAD/NAD(P)-binding domain"/>
    <property type="match status" value="2"/>
</dbReference>
<evidence type="ECO:0000313" key="4">
    <source>
        <dbReference type="Proteomes" id="UP000437736"/>
    </source>
</evidence>
<evidence type="ECO:0000259" key="2">
    <source>
        <dbReference type="Pfam" id="PF01266"/>
    </source>
</evidence>
<evidence type="ECO:0000256" key="1">
    <source>
        <dbReference type="SAM" id="MobiDB-lite"/>
    </source>
</evidence>
<dbReference type="InterPro" id="IPR006076">
    <property type="entry name" value="FAD-dep_OxRdtase"/>
</dbReference>
<dbReference type="PANTHER" id="PTHR10668:SF105">
    <property type="entry name" value="DEHYDROGENASE-RELATED"/>
    <property type="match status" value="1"/>
</dbReference>
<reference evidence="3 4" key="1">
    <citation type="submission" date="2019-11" db="EMBL/GenBank/DDBJ databases">
        <title>Acidiferrimicrobium australis gen. nov., sp. nov., an acidophilic and obligately heterotrophic, member of the Actinobacteria that catalyses dissimilatory oxido- reduction of iron isolated from metal-rich acidic water in Chile.</title>
        <authorList>
            <person name="Gonzalez D."/>
            <person name="Huber K."/>
            <person name="Hedrich S."/>
            <person name="Rojas-Villalobos C."/>
            <person name="Quatrini R."/>
            <person name="Dinamarca M.A."/>
            <person name="Schwarz A."/>
            <person name="Canales C."/>
            <person name="Nancucheo I."/>
        </authorList>
    </citation>
    <scope>NUCLEOTIDE SEQUENCE [LARGE SCALE GENOMIC DNA]</scope>
    <source>
        <strain evidence="3 4">USS-CCA1</strain>
    </source>
</reference>